<evidence type="ECO:0000313" key="5">
    <source>
        <dbReference type="EMBL" id="NNH73842.1"/>
    </source>
</evidence>
<sequence length="588" mass="59622">MMGVFLPGTWETNTGADETRAVGLLAPVATTLAERYGGDFEFRFPAYAAAAFDGMAYGDSKDTGVAAARRVIGDAATRCPATKFVLAGYSQGADAMGDVAASAGCSGDPVSADRVLAVGLIADPRQGTAGGKLVGPQVDGQGIAGPRDSGFCALSAVTAEICATGDKYCATNATENPITAGIGQALTQAGVEHNDLASALTTDLSTADITELPTAVEQLGSTSGTELGSATKTVTDSLGSLAALGNWVEDNPSARARLDQAADGTAEKAAAGILDGLRESNIGAALDSLAQVGLRLAETHAADTAAATAAQAADSVTPLTDAVTSTESETIAQAAQVLAVLKPSVVFDQLMNVVDHGLEFAVDIPALVDALNRMLGVLGDPATDIPGKVRALHGVIGEVNTLFEPLVALADGVDLHTVSRLIAMIPDTTGTAQVASILVGLLANLDVKQLASQVGRLQENVWALAETIAAGGDLLAIGARLLEFAPTALGFATLAVQTLTGESTTSSDTTSTDIASAARTLVASAGGGQDGADAVGQLLSEGLEAVEFLLSGVHQDYGNYVVDSDGRTAVVWLTDWFSNRIRQVVVVR</sequence>
<evidence type="ECO:0000256" key="3">
    <source>
        <dbReference type="ARBA" id="ARBA00022801"/>
    </source>
</evidence>
<dbReference type="AlphaFoldDB" id="A0A849C5D6"/>
<comment type="caution">
    <text evidence="5">The sequence shown here is derived from an EMBL/GenBank/DDBJ whole genome shotgun (WGS) entry which is preliminary data.</text>
</comment>
<dbReference type="Gene3D" id="3.40.50.1820">
    <property type="entry name" value="alpha/beta hydrolase"/>
    <property type="match status" value="1"/>
</dbReference>
<comment type="similarity">
    <text evidence="1">Belongs to the cutinase family.</text>
</comment>
<organism evidence="5 6">
    <name type="scientific">Nocardia uniformis</name>
    <dbReference type="NCBI Taxonomy" id="53432"/>
    <lineage>
        <taxon>Bacteria</taxon>
        <taxon>Bacillati</taxon>
        <taxon>Actinomycetota</taxon>
        <taxon>Actinomycetes</taxon>
        <taxon>Mycobacteriales</taxon>
        <taxon>Nocardiaceae</taxon>
        <taxon>Nocardia</taxon>
    </lineage>
</organism>
<protein>
    <submittedName>
        <fullName evidence="5">Cutinase family protein</fullName>
    </submittedName>
</protein>
<accession>A0A849C5D6</accession>
<dbReference type="SMART" id="SM01110">
    <property type="entry name" value="Cutinase"/>
    <property type="match status" value="1"/>
</dbReference>
<dbReference type="InterPro" id="IPR029058">
    <property type="entry name" value="AB_hydrolase_fold"/>
</dbReference>
<dbReference type="EMBL" id="JABELX010000011">
    <property type="protein sequence ID" value="NNH73842.1"/>
    <property type="molecule type" value="Genomic_DNA"/>
</dbReference>
<dbReference type="SUPFAM" id="SSF53474">
    <property type="entry name" value="alpha/beta-Hydrolases"/>
    <property type="match status" value="1"/>
</dbReference>
<keyword evidence="2" id="KW-0719">Serine esterase</keyword>
<evidence type="ECO:0000313" key="6">
    <source>
        <dbReference type="Proteomes" id="UP000586827"/>
    </source>
</evidence>
<dbReference type="InterPro" id="IPR000675">
    <property type="entry name" value="Cutinase/axe"/>
</dbReference>
<keyword evidence="6" id="KW-1185">Reference proteome</keyword>
<evidence type="ECO:0000256" key="1">
    <source>
        <dbReference type="ARBA" id="ARBA00007534"/>
    </source>
</evidence>
<proteinExistence type="inferred from homology"/>
<dbReference type="PANTHER" id="PTHR33630">
    <property type="entry name" value="CUTINASE RV1984C-RELATED-RELATED"/>
    <property type="match status" value="1"/>
</dbReference>
<keyword evidence="4" id="KW-1015">Disulfide bond</keyword>
<evidence type="ECO:0000256" key="4">
    <source>
        <dbReference type="ARBA" id="ARBA00023157"/>
    </source>
</evidence>
<dbReference type="Proteomes" id="UP000586827">
    <property type="component" value="Unassembled WGS sequence"/>
</dbReference>
<keyword evidence="3" id="KW-0378">Hydrolase</keyword>
<name>A0A849C5D6_9NOCA</name>
<gene>
    <name evidence="5" type="ORF">HLB23_28985</name>
</gene>
<dbReference type="GO" id="GO:0052689">
    <property type="term" value="F:carboxylic ester hydrolase activity"/>
    <property type="evidence" value="ECO:0007669"/>
    <property type="project" value="UniProtKB-KW"/>
</dbReference>
<evidence type="ECO:0000256" key="2">
    <source>
        <dbReference type="ARBA" id="ARBA00022487"/>
    </source>
</evidence>
<reference evidence="5 6" key="1">
    <citation type="submission" date="2020-05" db="EMBL/GenBank/DDBJ databases">
        <title>MicrobeNet Type strains.</title>
        <authorList>
            <person name="Nicholson A.C."/>
        </authorList>
    </citation>
    <scope>NUCLEOTIDE SEQUENCE [LARGE SCALE GENOMIC DNA]</scope>
    <source>
        <strain evidence="5 6">JCM 3224</strain>
    </source>
</reference>
<dbReference type="Pfam" id="PF01083">
    <property type="entry name" value="Cutinase"/>
    <property type="match status" value="1"/>
</dbReference>
<dbReference type="PANTHER" id="PTHR33630:SF9">
    <property type="entry name" value="CUTINASE 4"/>
    <property type="match status" value="1"/>
</dbReference>